<keyword evidence="2" id="KW-1185">Reference proteome</keyword>
<protein>
    <submittedName>
        <fullName evidence="1">Uncharacterized protein</fullName>
    </submittedName>
</protein>
<dbReference type="AlphaFoldDB" id="A0A2D1U7B9"/>
<evidence type="ECO:0000313" key="1">
    <source>
        <dbReference type="EMBL" id="ATP57482.1"/>
    </source>
</evidence>
<evidence type="ECO:0000313" key="2">
    <source>
        <dbReference type="Proteomes" id="UP000223749"/>
    </source>
</evidence>
<dbReference type="KEGG" id="pgs:CPT03_13880"/>
<proteinExistence type="predicted"/>
<name>A0A2D1U7B9_9SPHI</name>
<accession>A0A2D1U7B9</accession>
<sequence>MSSIVICHYDIYKNTKNKVFGMLHGKKKIPWGYNRFEFGKHNLFGYRTMNRAFSHNRATFQIE</sequence>
<dbReference type="Proteomes" id="UP000223749">
    <property type="component" value="Chromosome"/>
</dbReference>
<organism evidence="1 2">
    <name type="scientific">Pedobacter ginsengisoli</name>
    <dbReference type="NCBI Taxonomy" id="363852"/>
    <lineage>
        <taxon>Bacteria</taxon>
        <taxon>Pseudomonadati</taxon>
        <taxon>Bacteroidota</taxon>
        <taxon>Sphingobacteriia</taxon>
        <taxon>Sphingobacteriales</taxon>
        <taxon>Sphingobacteriaceae</taxon>
        <taxon>Pedobacter</taxon>
    </lineage>
</organism>
<dbReference type="EMBL" id="CP024091">
    <property type="protein sequence ID" value="ATP57482.1"/>
    <property type="molecule type" value="Genomic_DNA"/>
</dbReference>
<gene>
    <name evidence="1" type="ORF">CPT03_13880</name>
</gene>
<reference evidence="1 2" key="1">
    <citation type="submission" date="2017-10" db="EMBL/GenBank/DDBJ databases">
        <title>Whole genome of Pedobacter ginsengisoli T01R-27 isolated from tomato rhizosphere.</title>
        <authorList>
            <person name="Weon H.-Y."/>
            <person name="Lee S.A."/>
            <person name="Sang M.K."/>
            <person name="Song J."/>
        </authorList>
    </citation>
    <scope>NUCLEOTIDE SEQUENCE [LARGE SCALE GENOMIC DNA]</scope>
    <source>
        <strain evidence="1 2">T01R-27</strain>
    </source>
</reference>